<evidence type="ECO:0000313" key="2">
    <source>
        <dbReference type="Proteomes" id="UP000657574"/>
    </source>
</evidence>
<dbReference type="AlphaFoldDB" id="A0A917L5J2"/>
<protein>
    <submittedName>
        <fullName evidence="1">Uncharacterized protein</fullName>
    </submittedName>
</protein>
<dbReference type="Proteomes" id="UP000657574">
    <property type="component" value="Unassembled WGS sequence"/>
</dbReference>
<accession>A0A917L5J2</accession>
<sequence length="74" mass="8224">MRHRGDVTDAQPDEFGALIEQDLRDPGLRVAQLRQPGAYMSSEILHVNGPCVRRSTPGRGMLFHVSSIIRNSIP</sequence>
<comment type="caution">
    <text evidence="1">The sequence shown here is derived from an EMBL/GenBank/DDBJ whole genome shotgun (WGS) entry which is preliminary data.</text>
</comment>
<reference evidence="1" key="2">
    <citation type="submission" date="2020-09" db="EMBL/GenBank/DDBJ databases">
        <authorList>
            <person name="Sun Q."/>
            <person name="Ohkuma M."/>
        </authorList>
    </citation>
    <scope>NUCLEOTIDE SEQUENCE</scope>
    <source>
        <strain evidence="1">JCM 3086</strain>
    </source>
</reference>
<reference evidence="1" key="1">
    <citation type="journal article" date="2014" name="Int. J. Syst. Evol. Microbiol.">
        <title>Complete genome sequence of Corynebacterium casei LMG S-19264T (=DSM 44701T), isolated from a smear-ripened cheese.</title>
        <authorList>
            <consortium name="US DOE Joint Genome Institute (JGI-PGF)"/>
            <person name="Walter F."/>
            <person name="Albersmeier A."/>
            <person name="Kalinowski J."/>
            <person name="Ruckert C."/>
        </authorList>
    </citation>
    <scope>NUCLEOTIDE SEQUENCE</scope>
    <source>
        <strain evidence="1">JCM 3086</strain>
    </source>
</reference>
<gene>
    <name evidence="1" type="ORF">GCM10010121_064100</name>
</gene>
<organism evidence="1 2">
    <name type="scientific">Streptomyces brasiliensis</name>
    <dbReference type="NCBI Taxonomy" id="1954"/>
    <lineage>
        <taxon>Bacteria</taxon>
        <taxon>Bacillati</taxon>
        <taxon>Actinomycetota</taxon>
        <taxon>Actinomycetes</taxon>
        <taxon>Kitasatosporales</taxon>
        <taxon>Streptomycetaceae</taxon>
        <taxon>Streptomyces</taxon>
    </lineage>
</organism>
<name>A0A917L5J2_9ACTN</name>
<evidence type="ECO:0000313" key="1">
    <source>
        <dbReference type="EMBL" id="GGJ44063.1"/>
    </source>
</evidence>
<keyword evidence="2" id="KW-1185">Reference proteome</keyword>
<proteinExistence type="predicted"/>
<dbReference type="EMBL" id="BMQA01000029">
    <property type="protein sequence ID" value="GGJ44063.1"/>
    <property type="molecule type" value="Genomic_DNA"/>
</dbReference>